<gene>
    <name evidence="2" type="ORF">BEWA_015450</name>
</gene>
<dbReference type="EMBL" id="ACOU01000004">
    <property type="protein sequence ID" value="EKX72984.1"/>
    <property type="molecule type" value="Genomic_DNA"/>
</dbReference>
<keyword evidence="3" id="KW-1185">Reference proteome</keyword>
<dbReference type="RefSeq" id="XP_004832436.1">
    <property type="nucleotide sequence ID" value="XM_004832379.1"/>
</dbReference>
<reference evidence="2 3" key="1">
    <citation type="journal article" date="2012" name="BMC Genomics">
        <title>Comparative genomic analysis and phylogenetic position of Theileria equi.</title>
        <authorList>
            <person name="Kappmeyer L.S."/>
            <person name="Thiagarajan M."/>
            <person name="Herndon D.R."/>
            <person name="Ramsay J.D."/>
            <person name="Caler E."/>
            <person name="Djikeng A."/>
            <person name="Gillespie J.J."/>
            <person name="Lau A.O."/>
            <person name="Roalson E.H."/>
            <person name="Silva J.C."/>
            <person name="Silva M.G."/>
            <person name="Suarez C.E."/>
            <person name="Ueti M.W."/>
            <person name="Nene V.M."/>
            <person name="Mealey R.H."/>
            <person name="Knowles D.P."/>
            <person name="Brayton K.A."/>
        </authorList>
    </citation>
    <scope>NUCLEOTIDE SEQUENCE [LARGE SCALE GENOMIC DNA]</scope>
    <source>
        <strain evidence="2 3">WA</strain>
    </source>
</reference>
<name>L1LCH8_THEEQ</name>
<sequence>MARTDFKKEGPKGQKKEEIKYPCSPRSQKWIGNLLPVLESYNYNYSEIIQLVRNCDYNADKIQEEVERIMEMNIGHEQGEWEVVRPSRGGASSSHSGSREPKKGPKNQEQFKGKQRPERRRNVPVAAPQQPPQVQKPPKEEKEPTVVVPTPVQEISVEESVPRKSLFTSWASLLKSEEKVTVEEPKLVPEEPKVEAPVKKEPVKKSPVVKPAVVLPKEINFGSDASLMFGCLEEDNPWSKPSVWQDQVTHWQPNRVGHVKMNRNGRVQDPIPGENLSGGHWQGSYYERFNKQQLVYTYSEETDKQKSFQMPESSAQYPQKERDPVNGVYFNYPYANDRLQNPPGLVGYYTTPQPYYGFNGTNNANSTNNISSSMWQN</sequence>
<comment type="caution">
    <text evidence="2">The sequence shown here is derived from an EMBL/GenBank/DDBJ whole genome shotgun (WGS) entry which is preliminary data.</text>
</comment>
<dbReference type="KEGG" id="beq:BEWA_015450"/>
<dbReference type="AlphaFoldDB" id="L1LCH8"/>
<feature type="region of interest" description="Disordered" evidence="1">
    <location>
        <begin position="1"/>
        <end position="20"/>
    </location>
</feature>
<evidence type="ECO:0000313" key="2">
    <source>
        <dbReference type="EMBL" id="EKX72984.1"/>
    </source>
</evidence>
<dbReference type="VEuPathDB" id="PiroplasmaDB:BEWA_015450"/>
<organism evidence="2 3">
    <name type="scientific">Theileria equi strain WA</name>
    <dbReference type="NCBI Taxonomy" id="1537102"/>
    <lineage>
        <taxon>Eukaryota</taxon>
        <taxon>Sar</taxon>
        <taxon>Alveolata</taxon>
        <taxon>Apicomplexa</taxon>
        <taxon>Aconoidasida</taxon>
        <taxon>Piroplasmida</taxon>
        <taxon>Theileriidae</taxon>
        <taxon>Theileria</taxon>
    </lineage>
</organism>
<dbReference type="eggNOG" id="ENOG502SBS2">
    <property type="taxonomic scope" value="Eukaryota"/>
</dbReference>
<accession>L1LCH8</accession>
<dbReference type="GeneID" id="15802648"/>
<protein>
    <submittedName>
        <fullName evidence="2">Uncharacterized protein</fullName>
    </submittedName>
</protein>
<dbReference type="OrthoDB" id="361662at2759"/>
<evidence type="ECO:0000256" key="1">
    <source>
        <dbReference type="SAM" id="MobiDB-lite"/>
    </source>
</evidence>
<feature type="region of interest" description="Disordered" evidence="1">
    <location>
        <begin position="80"/>
        <end position="147"/>
    </location>
</feature>
<proteinExistence type="predicted"/>
<feature type="compositionally biased region" description="Low complexity" evidence="1">
    <location>
        <begin position="86"/>
        <end position="96"/>
    </location>
</feature>
<dbReference type="Proteomes" id="UP000031512">
    <property type="component" value="Unassembled WGS sequence"/>
</dbReference>
<evidence type="ECO:0000313" key="3">
    <source>
        <dbReference type="Proteomes" id="UP000031512"/>
    </source>
</evidence>